<dbReference type="SUPFAM" id="SSF54236">
    <property type="entry name" value="Ubiquitin-like"/>
    <property type="match status" value="1"/>
</dbReference>
<sequence>MTKTRRIRVITGMQDVTIAIDNKILGSEFLLQVASELGIDDTQWLGLQYSDLHGRWWWLQDHKKVLAQKVRPIADPLIMFLKVRLYPPKPSALNDTTMQRLVFLQVQSALEVGELMCPSPRKGTLASLARQDSVLLYLETAEDLEEYGTWHFIVTRPHDPIPVRLSINLTGFSFTLNNRKYEFPFSEIESVKIKKRKLVLRHTSKAFLDSVFECPDHAHAKELYQQAVLHRKFYLAKNAC</sequence>
<dbReference type="SMART" id="SM00295">
    <property type="entry name" value="B41"/>
    <property type="match status" value="1"/>
</dbReference>
<reference evidence="7 8" key="1">
    <citation type="submission" date="2023-03" db="EMBL/GenBank/DDBJ databases">
        <title>High-quality genome of Scylla paramamosain provides insights in environmental adaptation.</title>
        <authorList>
            <person name="Zhang L."/>
        </authorList>
    </citation>
    <scope>NUCLEOTIDE SEQUENCE [LARGE SCALE GENOMIC DNA]</scope>
    <source>
        <strain evidence="7">LZ_2023a</strain>
        <tissue evidence="7">Muscle</tissue>
    </source>
</reference>
<name>A0AAW0UH60_SCYPA</name>
<dbReference type="InterPro" id="IPR000299">
    <property type="entry name" value="FERM_domain"/>
</dbReference>
<dbReference type="InterPro" id="IPR029071">
    <property type="entry name" value="Ubiquitin-like_domsf"/>
</dbReference>
<gene>
    <name evidence="7" type="ORF">O3P69_004350</name>
</gene>
<dbReference type="GO" id="GO:0009887">
    <property type="term" value="P:animal organ morphogenesis"/>
    <property type="evidence" value="ECO:0007669"/>
    <property type="project" value="UniProtKB-ARBA"/>
</dbReference>
<dbReference type="Pfam" id="PF09379">
    <property type="entry name" value="FERM_N"/>
    <property type="match status" value="1"/>
</dbReference>
<dbReference type="Gene3D" id="1.20.80.60">
    <property type="match status" value="1"/>
</dbReference>
<dbReference type="GO" id="GO:0048731">
    <property type="term" value="P:system development"/>
    <property type="evidence" value="ECO:0007669"/>
    <property type="project" value="UniProtKB-ARBA"/>
</dbReference>
<keyword evidence="4" id="KW-0965">Cell junction</keyword>
<accession>A0AAW0UH60</accession>
<evidence type="ECO:0000313" key="7">
    <source>
        <dbReference type="EMBL" id="KAK8397532.1"/>
    </source>
</evidence>
<dbReference type="InterPro" id="IPR018980">
    <property type="entry name" value="FERM_PH-like_C"/>
</dbReference>
<dbReference type="Gene3D" id="2.30.29.30">
    <property type="entry name" value="Pleckstrin-homology domain (PH domain)/Phosphotyrosine-binding domain (PTB)"/>
    <property type="match status" value="1"/>
</dbReference>
<protein>
    <recommendedName>
        <fullName evidence="6">FERM domain-containing protein</fullName>
    </recommendedName>
</protein>
<dbReference type="AlphaFoldDB" id="A0AAW0UH60"/>
<keyword evidence="5" id="KW-0472">Membrane</keyword>
<evidence type="ECO:0000256" key="3">
    <source>
        <dbReference type="ARBA" id="ARBA00022475"/>
    </source>
</evidence>
<evidence type="ECO:0000256" key="1">
    <source>
        <dbReference type="ARBA" id="ARBA00004202"/>
    </source>
</evidence>
<evidence type="ECO:0000256" key="5">
    <source>
        <dbReference type="ARBA" id="ARBA00023136"/>
    </source>
</evidence>
<keyword evidence="8" id="KW-1185">Reference proteome</keyword>
<evidence type="ECO:0000256" key="2">
    <source>
        <dbReference type="ARBA" id="ARBA00004282"/>
    </source>
</evidence>
<dbReference type="EMBL" id="JARAKH010000013">
    <property type="protein sequence ID" value="KAK8397532.1"/>
    <property type="molecule type" value="Genomic_DNA"/>
</dbReference>
<dbReference type="PROSITE" id="PS50057">
    <property type="entry name" value="FERM_3"/>
    <property type="match status" value="1"/>
</dbReference>
<comment type="caution">
    <text evidence="7">The sequence shown here is derived from an EMBL/GenBank/DDBJ whole genome shotgun (WGS) entry which is preliminary data.</text>
</comment>
<evidence type="ECO:0000259" key="6">
    <source>
        <dbReference type="PROSITE" id="PS50057"/>
    </source>
</evidence>
<proteinExistence type="predicted"/>
<keyword evidence="3" id="KW-1003">Cell membrane</keyword>
<dbReference type="GO" id="GO:0005886">
    <property type="term" value="C:plasma membrane"/>
    <property type="evidence" value="ECO:0007669"/>
    <property type="project" value="UniProtKB-SubCell"/>
</dbReference>
<dbReference type="InterPro" id="IPR019749">
    <property type="entry name" value="Band_41_domain"/>
</dbReference>
<dbReference type="Proteomes" id="UP001487740">
    <property type="component" value="Unassembled WGS sequence"/>
</dbReference>
<comment type="subcellular location">
    <subcellularLocation>
        <location evidence="2">Cell junction</location>
    </subcellularLocation>
    <subcellularLocation>
        <location evidence="1">Cell membrane</location>
        <topology evidence="1">Peripheral membrane protein</topology>
    </subcellularLocation>
</comment>
<dbReference type="SUPFAM" id="SSF50729">
    <property type="entry name" value="PH domain-like"/>
    <property type="match status" value="1"/>
</dbReference>
<dbReference type="Pfam" id="PF09380">
    <property type="entry name" value="FERM_C"/>
    <property type="match status" value="1"/>
</dbReference>
<evidence type="ECO:0000256" key="4">
    <source>
        <dbReference type="ARBA" id="ARBA00022949"/>
    </source>
</evidence>
<dbReference type="GO" id="GO:0070161">
    <property type="term" value="C:anchoring junction"/>
    <property type="evidence" value="ECO:0007669"/>
    <property type="project" value="UniProtKB-SubCell"/>
</dbReference>
<dbReference type="InterPro" id="IPR011993">
    <property type="entry name" value="PH-like_dom_sf"/>
</dbReference>
<organism evidence="7 8">
    <name type="scientific">Scylla paramamosain</name>
    <name type="common">Mud crab</name>
    <dbReference type="NCBI Taxonomy" id="85552"/>
    <lineage>
        <taxon>Eukaryota</taxon>
        <taxon>Metazoa</taxon>
        <taxon>Ecdysozoa</taxon>
        <taxon>Arthropoda</taxon>
        <taxon>Crustacea</taxon>
        <taxon>Multicrustacea</taxon>
        <taxon>Malacostraca</taxon>
        <taxon>Eumalacostraca</taxon>
        <taxon>Eucarida</taxon>
        <taxon>Decapoda</taxon>
        <taxon>Pleocyemata</taxon>
        <taxon>Brachyura</taxon>
        <taxon>Eubrachyura</taxon>
        <taxon>Portunoidea</taxon>
        <taxon>Portunidae</taxon>
        <taxon>Portuninae</taxon>
        <taxon>Scylla</taxon>
    </lineage>
</organism>
<feature type="domain" description="FERM" evidence="6">
    <location>
        <begin position="3"/>
        <end position="240"/>
    </location>
</feature>
<dbReference type="PANTHER" id="PTHR23281">
    <property type="entry name" value="MERLIN/MOESIN/EZRIN/RADIXIN"/>
    <property type="match status" value="1"/>
</dbReference>
<evidence type="ECO:0000313" key="8">
    <source>
        <dbReference type="Proteomes" id="UP001487740"/>
    </source>
</evidence>
<dbReference type="Gene3D" id="3.10.20.90">
    <property type="entry name" value="Phosphatidylinositol 3-kinase Catalytic Subunit, Chain A, domain 1"/>
    <property type="match status" value="1"/>
</dbReference>
<dbReference type="InterPro" id="IPR011174">
    <property type="entry name" value="ERM"/>
</dbReference>
<dbReference type="InterPro" id="IPR018979">
    <property type="entry name" value="FERM_N"/>
</dbReference>
<dbReference type="GO" id="GO:0003779">
    <property type="term" value="F:actin binding"/>
    <property type="evidence" value="ECO:0007669"/>
    <property type="project" value="InterPro"/>
</dbReference>